<dbReference type="InterPro" id="IPR058245">
    <property type="entry name" value="NreC/VraR/RcsB-like_REC"/>
</dbReference>
<evidence type="ECO:0000313" key="7">
    <source>
        <dbReference type="Proteomes" id="UP000265560"/>
    </source>
</evidence>
<name>A0A385Z4W9_9PSED</name>
<dbReference type="PROSITE" id="PS50043">
    <property type="entry name" value="HTH_LUXR_2"/>
    <property type="match status" value="1"/>
</dbReference>
<dbReference type="CDD" id="cd06170">
    <property type="entry name" value="LuxR_C_like"/>
    <property type="match status" value="1"/>
</dbReference>
<protein>
    <submittedName>
        <fullName evidence="6">DNA-binding response regulator</fullName>
    </submittedName>
</protein>
<dbReference type="RefSeq" id="WP_119894386.1">
    <property type="nucleotide sequence ID" value="NZ_CP032419.1"/>
</dbReference>
<evidence type="ECO:0000259" key="4">
    <source>
        <dbReference type="PROSITE" id="PS50043"/>
    </source>
</evidence>
<evidence type="ECO:0000256" key="2">
    <source>
        <dbReference type="ARBA" id="ARBA00023125"/>
    </source>
</evidence>
<dbReference type="PROSITE" id="PS00622">
    <property type="entry name" value="HTH_LUXR_1"/>
    <property type="match status" value="1"/>
</dbReference>
<dbReference type="Proteomes" id="UP000265560">
    <property type="component" value="Chromosome"/>
</dbReference>
<keyword evidence="7" id="KW-1185">Reference proteome</keyword>
<evidence type="ECO:0000256" key="3">
    <source>
        <dbReference type="PROSITE-ProRule" id="PRU00169"/>
    </source>
</evidence>
<dbReference type="InterPro" id="IPR016032">
    <property type="entry name" value="Sig_transdc_resp-reg_C-effctor"/>
</dbReference>
<feature type="modified residue" description="4-aspartylphosphate" evidence="3">
    <location>
        <position position="59"/>
    </location>
</feature>
<keyword evidence="1 3" id="KW-0597">Phosphoprotein</keyword>
<dbReference type="CDD" id="cd17535">
    <property type="entry name" value="REC_NarL-like"/>
    <property type="match status" value="1"/>
</dbReference>
<dbReference type="GO" id="GO:0006355">
    <property type="term" value="P:regulation of DNA-templated transcription"/>
    <property type="evidence" value="ECO:0007669"/>
    <property type="project" value="InterPro"/>
</dbReference>
<dbReference type="SMART" id="SM00448">
    <property type="entry name" value="REC"/>
    <property type="match status" value="1"/>
</dbReference>
<dbReference type="GO" id="GO:0000160">
    <property type="term" value="P:phosphorelay signal transduction system"/>
    <property type="evidence" value="ECO:0007669"/>
    <property type="project" value="InterPro"/>
</dbReference>
<dbReference type="InterPro" id="IPR039420">
    <property type="entry name" value="WalR-like"/>
</dbReference>
<dbReference type="PANTHER" id="PTHR43214">
    <property type="entry name" value="TWO-COMPONENT RESPONSE REGULATOR"/>
    <property type="match status" value="1"/>
</dbReference>
<dbReference type="Gene3D" id="3.40.50.2300">
    <property type="match status" value="1"/>
</dbReference>
<dbReference type="KEGG" id="pcav:D3880_15820"/>
<dbReference type="SMART" id="SM00421">
    <property type="entry name" value="HTH_LUXR"/>
    <property type="match status" value="1"/>
</dbReference>
<sequence length="222" mass="24283">MKGSRPLSVLLADDHSIVREGLRFLLSTLDDISVVGEAADSTGIHAALGAQPVDLLLLDLGMPGVNRLQFIRDLRAQFPRLKILVLTANVELGTIRSVLEAGVHGYLTKNDETGELAEAIQAIRQNRTYLAAAVRFAVDGHDRRQATMAPEADVVSPVPLTRRERQILTLVAQGAKARDIAERFCISPLTVRKHRENLMRKLDLHSTAELATYAVRLGLPTG</sequence>
<organism evidence="6 7">
    <name type="scientific">Pseudomonas cavernae</name>
    <dbReference type="NCBI Taxonomy" id="2320867"/>
    <lineage>
        <taxon>Bacteria</taxon>
        <taxon>Pseudomonadati</taxon>
        <taxon>Pseudomonadota</taxon>
        <taxon>Gammaproteobacteria</taxon>
        <taxon>Pseudomonadales</taxon>
        <taxon>Pseudomonadaceae</taxon>
        <taxon>Pseudomonas</taxon>
    </lineage>
</organism>
<accession>A0A385Z4W9</accession>
<dbReference type="PRINTS" id="PR00038">
    <property type="entry name" value="HTHLUXR"/>
</dbReference>
<dbReference type="GO" id="GO:0003677">
    <property type="term" value="F:DNA binding"/>
    <property type="evidence" value="ECO:0007669"/>
    <property type="project" value="UniProtKB-KW"/>
</dbReference>
<dbReference type="OrthoDB" id="9796655at2"/>
<dbReference type="SUPFAM" id="SSF46894">
    <property type="entry name" value="C-terminal effector domain of the bipartite response regulators"/>
    <property type="match status" value="1"/>
</dbReference>
<evidence type="ECO:0000256" key="1">
    <source>
        <dbReference type="ARBA" id="ARBA00022553"/>
    </source>
</evidence>
<feature type="domain" description="Response regulatory" evidence="5">
    <location>
        <begin position="8"/>
        <end position="124"/>
    </location>
</feature>
<dbReference type="Pfam" id="PF00072">
    <property type="entry name" value="Response_reg"/>
    <property type="match status" value="1"/>
</dbReference>
<dbReference type="AlphaFoldDB" id="A0A385Z4W9"/>
<dbReference type="EMBL" id="CP032419">
    <property type="protein sequence ID" value="AYC33731.1"/>
    <property type="molecule type" value="Genomic_DNA"/>
</dbReference>
<reference evidence="7" key="1">
    <citation type="submission" date="2018-09" db="EMBL/GenBank/DDBJ databases">
        <authorList>
            <person name="Zhu H."/>
        </authorList>
    </citation>
    <scope>NUCLEOTIDE SEQUENCE [LARGE SCALE GENOMIC DNA]</scope>
    <source>
        <strain evidence="7">K2W31S-8</strain>
    </source>
</reference>
<dbReference type="PROSITE" id="PS50110">
    <property type="entry name" value="RESPONSE_REGULATORY"/>
    <property type="match status" value="1"/>
</dbReference>
<dbReference type="PANTHER" id="PTHR43214:SF17">
    <property type="entry name" value="TRANSCRIPTIONAL REGULATORY PROTEIN RCSB"/>
    <property type="match status" value="1"/>
</dbReference>
<proteinExistence type="predicted"/>
<dbReference type="InterPro" id="IPR001789">
    <property type="entry name" value="Sig_transdc_resp-reg_receiver"/>
</dbReference>
<dbReference type="SUPFAM" id="SSF52172">
    <property type="entry name" value="CheY-like"/>
    <property type="match status" value="1"/>
</dbReference>
<evidence type="ECO:0000259" key="5">
    <source>
        <dbReference type="PROSITE" id="PS50110"/>
    </source>
</evidence>
<feature type="domain" description="HTH luxR-type" evidence="4">
    <location>
        <begin position="153"/>
        <end position="218"/>
    </location>
</feature>
<dbReference type="InterPro" id="IPR011006">
    <property type="entry name" value="CheY-like_superfamily"/>
</dbReference>
<gene>
    <name evidence="6" type="ORF">D3880_15820</name>
</gene>
<dbReference type="InterPro" id="IPR000792">
    <property type="entry name" value="Tscrpt_reg_LuxR_C"/>
</dbReference>
<dbReference type="Pfam" id="PF00196">
    <property type="entry name" value="GerE"/>
    <property type="match status" value="1"/>
</dbReference>
<keyword evidence="2 6" id="KW-0238">DNA-binding</keyword>
<evidence type="ECO:0000313" key="6">
    <source>
        <dbReference type="EMBL" id="AYC33731.1"/>
    </source>
</evidence>